<dbReference type="InterPro" id="IPR018000">
    <property type="entry name" value="Neurotransmitter_ion_chnl_CS"/>
</dbReference>
<dbReference type="AlphaFoldDB" id="A0AAE1GCM2"/>
<protein>
    <recommendedName>
        <fullName evidence="4">Neurotransmitter-gated ion-channel ligand-binding domain-containing protein</fullName>
    </recommendedName>
</protein>
<sequence>MFHTLHFLTIDYQVDLYLRQEWVDERLRHQNITKPLDLNDPNLVKAIWKPEVYFPNAKLAEFQFVTVPNVLVRINPNGHILYMLRLKLTFACMMELSRFPLDVQVCTMEIGSFLSTISPLLFFSPVSKTTQELNLSWKHGDPIKIYRGLKMPQFNIIANETDRCHEDFQIGEWVAGG</sequence>
<dbReference type="GO" id="GO:0005230">
    <property type="term" value="F:extracellular ligand-gated monoatomic ion channel activity"/>
    <property type="evidence" value="ECO:0007669"/>
    <property type="project" value="InterPro"/>
</dbReference>
<dbReference type="PRINTS" id="PR00252">
    <property type="entry name" value="NRIONCHANNEL"/>
</dbReference>
<keyword evidence="3" id="KW-0406">Ion transport</keyword>
<comment type="similarity">
    <text evidence="3">Belongs to the ligand-gated ion channel (TC 1.A.9) family.</text>
</comment>
<dbReference type="EMBL" id="JAWQEG010000500">
    <property type="protein sequence ID" value="KAK3889279.1"/>
    <property type="molecule type" value="Genomic_DNA"/>
</dbReference>
<evidence type="ECO:0000313" key="6">
    <source>
        <dbReference type="Proteomes" id="UP001286313"/>
    </source>
</evidence>
<keyword evidence="3" id="KW-0407">Ion channel</keyword>
<dbReference type="InterPro" id="IPR036734">
    <property type="entry name" value="Neur_chan_lig-bd_sf"/>
</dbReference>
<dbReference type="PROSITE" id="PS00236">
    <property type="entry name" value="NEUROTR_ION_CHANNEL"/>
    <property type="match status" value="1"/>
</dbReference>
<reference evidence="5" key="1">
    <citation type="submission" date="2023-10" db="EMBL/GenBank/DDBJ databases">
        <title>Genome assemblies of two species of porcelain crab, Petrolisthes cinctipes and Petrolisthes manimaculis (Anomura: Porcellanidae).</title>
        <authorList>
            <person name="Angst P."/>
        </authorList>
    </citation>
    <scope>NUCLEOTIDE SEQUENCE</scope>
    <source>
        <strain evidence="5">PB745_01</strain>
        <tissue evidence="5">Gill</tissue>
    </source>
</reference>
<evidence type="ECO:0000256" key="3">
    <source>
        <dbReference type="RuleBase" id="RU000687"/>
    </source>
</evidence>
<comment type="subcellular location">
    <subcellularLocation>
        <location evidence="1">Membrane</location>
        <topology evidence="1">Multi-pass membrane protein</topology>
    </subcellularLocation>
</comment>
<keyword evidence="3" id="KW-0813">Transport</keyword>
<dbReference type="InterPro" id="IPR006202">
    <property type="entry name" value="Neur_chan_lig-bd"/>
</dbReference>
<dbReference type="PANTHER" id="PTHR18945">
    <property type="entry name" value="NEUROTRANSMITTER GATED ION CHANNEL"/>
    <property type="match status" value="1"/>
</dbReference>
<name>A0AAE1GCM2_PETCI</name>
<evidence type="ECO:0000256" key="2">
    <source>
        <dbReference type="ARBA" id="ARBA00023136"/>
    </source>
</evidence>
<keyword evidence="6" id="KW-1185">Reference proteome</keyword>
<evidence type="ECO:0000259" key="4">
    <source>
        <dbReference type="Pfam" id="PF02931"/>
    </source>
</evidence>
<keyword evidence="2" id="KW-0472">Membrane</keyword>
<dbReference type="InterPro" id="IPR006201">
    <property type="entry name" value="Neur_channel"/>
</dbReference>
<proteinExistence type="inferred from homology"/>
<dbReference type="Proteomes" id="UP001286313">
    <property type="component" value="Unassembled WGS sequence"/>
</dbReference>
<dbReference type="GO" id="GO:0004888">
    <property type="term" value="F:transmembrane signaling receptor activity"/>
    <property type="evidence" value="ECO:0007669"/>
    <property type="project" value="InterPro"/>
</dbReference>
<organism evidence="5 6">
    <name type="scientific">Petrolisthes cinctipes</name>
    <name type="common">Flat porcelain crab</name>
    <dbReference type="NCBI Taxonomy" id="88211"/>
    <lineage>
        <taxon>Eukaryota</taxon>
        <taxon>Metazoa</taxon>
        <taxon>Ecdysozoa</taxon>
        <taxon>Arthropoda</taxon>
        <taxon>Crustacea</taxon>
        <taxon>Multicrustacea</taxon>
        <taxon>Malacostraca</taxon>
        <taxon>Eumalacostraca</taxon>
        <taxon>Eucarida</taxon>
        <taxon>Decapoda</taxon>
        <taxon>Pleocyemata</taxon>
        <taxon>Anomura</taxon>
        <taxon>Galatheoidea</taxon>
        <taxon>Porcellanidae</taxon>
        <taxon>Petrolisthes</taxon>
    </lineage>
</organism>
<dbReference type="Gene3D" id="2.70.170.10">
    <property type="entry name" value="Neurotransmitter-gated ion-channel ligand-binding domain"/>
    <property type="match status" value="1"/>
</dbReference>
<accession>A0AAE1GCM2</accession>
<dbReference type="GO" id="GO:0016020">
    <property type="term" value="C:membrane"/>
    <property type="evidence" value="ECO:0007669"/>
    <property type="project" value="UniProtKB-SubCell"/>
</dbReference>
<gene>
    <name evidence="5" type="ORF">Pcinc_006722</name>
</gene>
<dbReference type="Pfam" id="PF02931">
    <property type="entry name" value="Neur_chan_LBD"/>
    <property type="match status" value="1"/>
</dbReference>
<comment type="caution">
    <text evidence="5">The sequence shown here is derived from an EMBL/GenBank/DDBJ whole genome shotgun (WGS) entry which is preliminary data.</text>
</comment>
<evidence type="ECO:0000313" key="5">
    <source>
        <dbReference type="EMBL" id="KAK3889279.1"/>
    </source>
</evidence>
<feature type="domain" description="Neurotransmitter-gated ion-channel ligand-binding" evidence="4">
    <location>
        <begin position="11"/>
        <end position="154"/>
    </location>
</feature>
<dbReference type="SUPFAM" id="SSF63712">
    <property type="entry name" value="Nicotinic receptor ligand binding domain-like"/>
    <property type="match status" value="1"/>
</dbReference>
<evidence type="ECO:0000256" key="1">
    <source>
        <dbReference type="ARBA" id="ARBA00004141"/>
    </source>
</evidence>